<dbReference type="SUPFAM" id="SSF52540">
    <property type="entry name" value="P-loop containing nucleoside triphosphate hydrolases"/>
    <property type="match status" value="1"/>
</dbReference>
<keyword evidence="1" id="KW-0808">Transferase</keyword>
<reference evidence="2 3" key="1">
    <citation type="journal article" date="2019" name="Int. J. Syst. Evol. Microbiol.">
        <title>The Global Catalogue of Microorganisms (GCM) 10K type strain sequencing project: providing services to taxonomists for standard genome sequencing and annotation.</title>
        <authorList>
            <consortium name="The Broad Institute Genomics Platform"/>
            <consortium name="The Broad Institute Genome Sequencing Center for Infectious Disease"/>
            <person name="Wu L."/>
            <person name="Ma J."/>
        </authorList>
    </citation>
    <scope>NUCLEOTIDE SEQUENCE [LARGE SCALE GENOMIC DNA]</scope>
    <source>
        <strain evidence="2 3">JCM 3106</strain>
    </source>
</reference>
<evidence type="ECO:0000313" key="3">
    <source>
        <dbReference type="Proteomes" id="UP001499930"/>
    </source>
</evidence>
<name>A0ABN3XT13_9ACTN</name>
<dbReference type="PANTHER" id="PTHR12788">
    <property type="entry name" value="PROTEIN-TYROSINE SULFOTRANSFERASE 2"/>
    <property type="match status" value="1"/>
</dbReference>
<dbReference type="Pfam" id="PF13469">
    <property type="entry name" value="Sulfotransfer_3"/>
    <property type="match status" value="1"/>
</dbReference>
<organism evidence="2 3">
    <name type="scientific">Streptosporangium longisporum</name>
    <dbReference type="NCBI Taxonomy" id="46187"/>
    <lineage>
        <taxon>Bacteria</taxon>
        <taxon>Bacillati</taxon>
        <taxon>Actinomycetota</taxon>
        <taxon>Actinomycetes</taxon>
        <taxon>Streptosporangiales</taxon>
        <taxon>Streptosporangiaceae</taxon>
        <taxon>Streptosporangium</taxon>
    </lineage>
</organism>
<dbReference type="Proteomes" id="UP001499930">
    <property type="component" value="Unassembled WGS sequence"/>
</dbReference>
<comment type="caution">
    <text evidence="2">The sequence shown here is derived from an EMBL/GenBank/DDBJ whole genome shotgun (WGS) entry which is preliminary data.</text>
</comment>
<dbReference type="InterPro" id="IPR026634">
    <property type="entry name" value="TPST-like"/>
</dbReference>
<gene>
    <name evidence="2" type="ORF">GCM10017559_13140</name>
</gene>
<dbReference type="PANTHER" id="PTHR12788:SF10">
    <property type="entry name" value="PROTEIN-TYROSINE SULFOTRANSFERASE"/>
    <property type="match status" value="1"/>
</dbReference>
<evidence type="ECO:0000256" key="1">
    <source>
        <dbReference type="ARBA" id="ARBA00022679"/>
    </source>
</evidence>
<keyword evidence="3" id="KW-1185">Reference proteome</keyword>
<dbReference type="RefSeq" id="WP_344889789.1">
    <property type="nucleotide sequence ID" value="NZ_BAAAWD010000006.1"/>
</dbReference>
<dbReference type="InterPro" id="IPR027417">
    <property type="entry name" value="P-loop_NTPase"/>
</dbReference>
<protein>
    <submittedName>
        <fullName evidence="2">Sulfotransferase</fullName>
    </submittedName>
</protein>
<sequence length="347" mass="39209">MKPDRPIFILGCPRSGTTMLQLMLHAHPRIAIPPETRFMISAYQRRLRFGDLEDAERRRELAEWVVDRHQTRFHELNLDRDEVLGQIVAGPPTLGSALGIVLRAYAAGQGKTRWGDKRPSYFQYTDVLLRLFPDAQFVHLIRDGRDCVASLKEMPWYNGSLYSAVSVWAEAIDFARHGAPRLPGGSYHELRYEDLTADPEAHLRRLCEFLGEDYDPAMCDPASVADVAVPARKTWHALTHGEVTTARAGSWRERLDRAEISLCESVLADRLETYGYELSGAPKADTSRIVGYERTVAKRRLARVKRLTFDRLIRLREPNPLGARLTAAQIVLAGVPMPRTEPARVTG</sequence>
<dbReference type="Gene3D" id="3.40.50.300">
    <property type="entry name" value="P-loop containing nucleotide triphosphate hydrolases"/>
    <property type="match status" value="1"/>
</dbReference>
<accession>A0ABN3XT13</accession>
<proteinExistence type="predicted"/>
<evidence type="ECO:0000313" key="2">
    <source>
        <dbReference type="EMBL" id="GAA2994188.1"/>
    </source>
</evidence>
<dbReference type="EMBL" id="BAAAWD010000006">
    <property type="protein sequence ID" value="GAA2994188.1"/>
    <property type="molecule type" value="Genomic_DNA"/>
</dbReference>